<organism evidence="2 3">
    <name type="scientific">Conexibacter woesei (strain DSM 14684 / CCUG 47730 / CIP 108061 / JCM 11494 / NBRC 100937 / ID131577)</name>
    <dbReference type="NCBI Taxonomy" id="469383"/>
    <lineage>
        <taxon>Bacteria</taxon>
        <taxon>Bacillati</taxon>
        <taxon>Actinomycetota</taxon>
        <taxon>Thermoleophilia</taxon>
        <taxon>Solirubrobacterales</taxon>
        <taxon>Conexibacteraceae</taxon>
        <taxon>Conexibacter</taxon>
    </lineage>
</organism>
<gene>
    <name evidence="2" type="ordered locus">Cwoe_5453</name>
</gene>
<dbReference type="OrthoDB" id="5250096at2"/>
<name>D3EZM0_CONWI</name>
<evidence type="ECO:0000256" key="1">
    <source>
        <dbReference type="SAM" id="SignalP"/>
    </source>
</evidence>
<evidence type="ECO:0000313" key="2">
    <source>
        <dbReference type="EMBL" id="ADB53858.1"/>
    </source>
</evidence>
<evidence type="ECO:0000313" key="3">
    <source>
        <dbReference type="Proteomes" id="UP000008229"/>
    </source>
</evidence>
<feature type="chain" id="PRO_5003043037" evidence="1">
    <location>
        <begin position="25"/>
        <end position="258"/>
    </location>
</feature>
<reference evidence="3" key="2">
    <citation type="submission" date="2010-01" db="EMBL/GenBank/DDBJ databases">
        <title>The complete genome of Conexibacter woesei DSM 14684.</title>
        <authorList>
            <consortium name="US DOE Joint Genome Institute (JGI-PGF)"/>
            <person name="Lucas S."/>
            <person name="Copeland A."/>
            <person name="Lapidus A."/>
            <person name="Glavina del Rio T."/>
            <person name="Dalin E."/>
            <person name="Tice H."/>
            <person name="Bruce D."/>
            <person name="Goodwin L."/>
            <person name="Pitluck S."/>
            <person name="Kyrpides N."/>
            <person name="Mavromatis K."/>
            <person name="Ivanova N."/>
            <person name="Mikhailova N."/>
            <person name="Chertkov O."/>
            <person name="Brettin T."/>
            <person name="Detter J.C."/>
            <person name="Han C."/>
            <person name="Larimer F."/>
            <person name="Land M."/>
            <person name="Hauser L."/>
            <person name="Markowitz V."/>
            <person name="Cheng J.-F."/>
            <person name="Hugenholtz P."/>
            <person name="Woyke T."/>
            <person name="Wu D."/>
            <person name="Pukall R."/>
            <person name="Steenblock K."/>
            <person name="Schneider S."/>
            <person name="Klenk H.-P."/>
            <person name="Eisen J.A."/>
        </authorList>
    </citation>
    <scope>NUCLEOTIDE SEQUENCE [LARGE SCALE GENOMIC DNA]</scope>
    <source>
        <strain evidence="3">DSM 14684 / CIP 108061 / JCM 11494 / NBRC 100937 / ID131577</strain>
    </source>
</reference>
<reference evidence="2 3" key="1">
    <citation type="journal article" date="2010" name="Stand. Genomic Sci.">
        <title>Complete genome sequence of Conexibacter woesei type strain (ID131577).</title>
        <authorList>
            <person name="Pukall R."/>
            <person name="Lapidus A."/>
            <person name="Glavina Del Rio T."/>
            <person name="Copeland A."/>
            <person name="Tice H."/>
            <person name="Cheng J.-F."/>
            <person name="Lucas S."/>
            <person name="Chen F."/>
            <person name="Nolan M."/>
            <person name="Bruce D."/>
            <person name="Goodwin L."/>
            <person name="Pitluck S."/>
            <person name="Mavromatis K."/>
            <person name="Ivanova N."/>
            <person name="Ovchinnikova G."/>
            <person name="Pati A."/>
            <person name="Chen A."/>
            <person name="Palaniappan K."/>
            <person name="Land M."/>
            <person name="Hauser L."/>
            <person name="Chang Y.-J."/>
            <person name="Jeffries C.D."/>
            <person name="Chain P."/>
            <person name="Meincke L."/>
            <person name="Sims D."/>
            <person name="Brettin T."/>
            <person name="Detter J.C."/>
            <person name="Rohde M."/>
            <person name="Goeker M."/>
            <person name="Bristow J."/>
            <person name="Eisen J.A."/>
            <person name="Markowitz V."/>
            <person name="Kyrpides N.C."/>
            <person name="Klenk H.-P."/>
            <person name="Hugenholtz P."/>
        </authorList>
    </citation>
    <scope>NUCLEOTIDE SEQUENCE [LARGE SCALE GENOMIC DNA]</scope>
    <source>
        <strain evidence="3">DSM 14684 / CIP 108061 / JCM 11494 / NBRC 100937 / ID131577</strain>
    </source>
</reference>
<feature type="signal peptide" evidence="1">
    <location>
        <begin position="1"/>
        <end position="24"/>
    </location>
</feature>
<sequence length="258" mass="27501" precursor="true">MRAARNIAVAAATLLLGGAQCATAAGKLPDGRSDGVRIVREGGRMAVVFDKRASAAYRQIAGRTVTISCVKGLGGSYFDISGSRGSSDRVRAARTRRPLRTRDLARGADFCRVALPERRGRDGRTTVPAEPVAAIPLTERGTIHLDEQAKAIAVYVLLEEAVDNDGGRSPSHFLPAPRLFELLRRDDDAWASIELTELASPDDTPPAGALGYYSDGGRHAAAVVRSTNGRRLYHELGPDLAISSNVLGYVFSIDDGMS</sequence>
<dbReference type="STRING" id="469383.Cwoe_5453"/>
<dbReference type="EMBL" id="CP001854">
    <property type="protein sequence ID" value="ADB53858.1"/>
    <property type="molecule type" value="Genomic_DNA"/>
</dbReference>
<proteinExistence type="predicted"/>
<dbReference type="AlphaFoldDB" id="D3EZM0"/>
<dbReference type="RefSeq" id="WP_012936909.1">
    <property type="nucleotide sequence ID" value="NC_013739.1"/>
</dbReference>
<protein>
    <submittedName>
        <fullName evidence="2">Uncharacterized protein</fullName>
    </submittedName>
</protein>
<dbReference type="KEGG" id="cwo:Cwoe_5453"/>
<accession>D3EZM0</accession>
<dbReference type="HOGENOM" id="CLU_1076504_0_0_11"/>
<keyword evidence="3" id="KW-1185">Reference proteome</keyword>
<dbReference type="Proteomes" id="UP000008229">
    <property type="component" value="Chromosome"/>
</dbReference>
<keyword evidence="1" id="KW-0732">Signal</keyword>